<dbReference type="Proteomes" id="UP000253144">
    <property type="component" value="Unassembled WGS sequence"/>
</dbReference>
<dbReference type="PANTHER" id="PTHR47478:SF1">
    <property type="entry name" value="PYRIMIDINE 5'-NUCLEOTIDASE YJJG"/>
    <property type="match status" value="1"/>
</dbReference>
<dbReference type="Pfam" id="PF13419">
    <property type="entry name" value="HAD_2"/>
    <property type="match status" value="1"/>
</dbReference>
<evidence type="ECO:0000313" key="3">
    <source>
        <dbReference type="EMBL" id="RBS32784.1"/>
    </source>
</evidence>
<dbReference type="InterPro" id="IPR052550">
    <property type="entry name" value="Pyrimidine_5'-ntase_YjjG"/>
</dbReference>
<dbReference type="SFLD" id="SFLDS00003">
    <property type="entry name" value="Haloacid_Dehalogenase"/>
    <property type="match status" value="1"/>
</dbReference>
<dbReference type="Gene3D" id="1.10.150.240">
    <property type="entry name" value="Putative phosphatase, domain 2"/>
    <property type="match status" value="1"/>
</dbReference>
<protein>
    <submittedName>
        <fullName evidence="1">HAD-IA family hydrolase</fullName>
    </submittedName>
</protein>
<dbReference type="Proteomes" id="UP000194737">
    <property type="component" value="Unassembled WGS sequence"/>
</dbReference>
<accession>A0A2C9X8T4</accession>
<evidence type="ECO:0000313" key="1">
    <source>
        <dbReference type="EMBL" id="MBX4222093.1"/>
    </source>
</evidence>
<evidence type="ECO:0000313" key="2">
    <source>
        <dbReference type="EMBL" id="OTO00220.1"/>
    </source>
</evidence>
<dbReference type="GO" id="GO:0016787">
    <property type="term" value="F:hydrolase activity"/>
    <property type="evidence" value="ECO:0007669"/>
    <property type="project" value="UniProtKB-KW"/>
</dbReference>
<dbReference type="NCBIfam" id="TIGR01549">
    <property type="entry name" value="HAD-SF-IA-v1"/>
    <property type="match status" value="1"/>
</dbReference>
<dbReference type="SFLD" id="SFLDG01129">
    <property type="entry name" value="C1.5:_HAD__Beta-PGM__Phosphata"/>
    <property type="match status" value="1"/>
</dbReference>
<keyword evidence="1" id="KW-0378">Hydrolase</keyword>
<evidence type="ECO:0000313" key="6">
    <source>
        <dbReference type="Proteomes" id="UP001139644"/>
    </source>
</evidence>
<dbReference type="AlphaFoldDB" id="A0A2C9X8T4"/>
<dbReference type="InterPro" id="IPR041492">
    <property type="entry name" value="HAD_2"/>
</dbReference>
<dbReference type="InterPro" id="IPR023214">
    <property type="entry name" value="HAD_sf"/>
</dbReference>
<reference evidence="2 4" key="2">
    <citation type="submission" date="2017-05" db="EMBL/GenBank/DDBJ databases">
        <title>The Genome Sequence of Enterococcus faecium 6F2_DIV0138.</title>
        <authorList>
            <consortium name="The Broad Institute Genomics Platform"/>
            <consortium name="The Broad Institute Genomic Center for Infectious Diseases"/>
            <person name="Earl A."/>
            <person name="Manson A."/>
            <person name="Schwartman J."/>
            <person name="Gilmore M."/>
            <person name="Abouelleil A."/>
            <person name="Cao P."/>
            <person name="Chapman S."/>
            <person name="Cusick C."/>
            <person name="Shea T."/>
            <person name="Young S."/>
            <person name="Neafsey D."/>
            <person name="Nusbaum C."/>
            <person name="Birren B."/>
        </authorList>
    </citation>
    <scope>NUCLEOTIDE SEQUENCE [LARGE SCALE GENOMIC DNA]</scope>
    <source>
        <strain evidence="2 4">6F2_DIV0138</strain>
    </source>
</reference>
<name>A0A2C9X8T4_ENTFC</name>
<dbReference type="PANTHER" id="PTHR47478">
    <property type="match status" value="1"/>
</dbReference>
<dbReference type="InterPro" id="IPR006439">
    <property type="entry name" value="HAD-SF_hydro_IA"/>
</dbReference>
<dbReference type="InterPro" id="IPR036412">
    <property type="entry name" value="HAD-like_sf"/>
</dbReference>
<dbReference type="InterPro" id="IPR023198">
    <property type="entry name" value="PGP-like_dom2"/>
</dbReference>
<dbReference type="Gene3D" id="3.40.50.1000">
    <property type="entry name" value="HAD superfamily/HAD-like"/>
    <property type="match status" value="1"/>
</dbReference>
<sequence length="236" mass="27802">MLENIAVFFDVDDTLLDNYSAFKCTIRKYYPDYFLEEPFLKRLYHEFRCHSEKIYKFYQEGKLDTKKKDERWLLVMETLNLKKNTNLSELDAYYHLCQSKQTLSVEMSLLLNVLKKSGILCGIITNGFTQQQQRKLEQLDLDRFIEPRWQFISEKLGDAKPSVSCFRKVSKQLPEKITKIYYLGDSYQNDVIPSRLAGWCPIWLNHFVDDEAAEILQAKTDNEAATLILSELLHSK</sequence>
<gene>
    <name evidence="2" type="ORF">A5804_001714</name>
    <name evidence="3" type="ORF">EB12_01265</name>
    <name evidence="1" type="ORF">KYX88_04435</name>
</gene>
<evidence type="ECO:0000313" key="5">
    <source>
        <dbReference type="Proteomes" id="UP000253144"/>
    </source>
</evidence>
<dbReference type="RefSeq" id="WP_002337773.1">
    <property type="nucleotide sequence ID" value="NZ_CABGOC010000014.1"/>
</dbReference>
<organism evidence="1 6">
    <name type="scientific">Enterococcus faecium</name>
    <name type="common">Streptococcus faecium</name>
    <dbReference type="NCBI Taxonomy" id="1352"/>
    <lineage>
        <taxon>Bacteria</taxon>
        <taxon>Bacillati</taxon>
        <taxon>Bacillota</taxon>
        <taxon>Bacilli</taxon>
        <taxon>Lactobacillales</taxon>
        <taxon>Enterococcaceae</taxon>
        <taxon>Enterococcus</taxon>
    </lineage>
</organism>
<dbReference type="EMBL" id="NGLB01000001">
    <property type="protein sequence ID" value="OTO00220.1"/>
    <property type="molecule type" value="Genomic_DNA"/>
</dbReference>
<evidence type="ECO:0000313" key="4">
    <source>
        <dbReference type="Proteomes" id="UP000194737"/>
    </source>
</evidence>
<reference evidence="1" key="3">
    <citation type="journal article" date="2022" name="J. Anim. Sci.">
        <title>Whole genome sequence analyses-based assessment of virulence potential and antimicrobial susceptibilities and resistance of Enterococcus faecium strains isolated from commercial swine and cattle probiotic products.</title>
        <authorList>
            <person name="Shridhar P.B."/>
            <person name="Amachawadi R.G."/>
            <person name="Tokach M."/>
            <person name="Patel I."/>
            <person name="Gangiredla J."/>
            <person name="Mammel M."/>
            <person name="Nagaraja T.G."/>
        </authorList>
    </citation>
    <scope>NUCLEOTIDE SEQUENCE</scope>
    <source>
        <strain evidence="1">EF215</strain>
    </source>
</reference>
<dbReference type="SUPFAM" id="SSF56784">
    <property type="entry name" value="HAD-like"/>
    <property type="match status" value="1"/>
</dbReference>
<dbReference type="Proteomes" id="UP001139644">
    <property type="component" value="Unassembled WGS sequence"/>
</dbReference>
<dbReference type="EMBL" id="JAIFOC010000030">
    <property type="protein sequence ID" value="MBX4222093.1"/>
    <property type="molecule type" value="Genomic_DNA"/>
</dbReference>
<proteinExistence type="predicted"/>
<dbReference type="EMBL" id="LEQJ01000006">
    <property type="protein sequence ID" value="RBS32784.1"/>
    <property type="molecule type" value="Genomic_DNA"/>
</dbReference>
<comment type="caution">
    <text evidence="1">The sequence shown here is derived from an EMBL/GenBank/DDBJ whole genome shotgun (WGS) entry which is preliminary data.</text>
</comment>
<reference evidence="3 5" key="1">
    <citation type="submission" date="2015-06" db="EMBL/GenBank/DDBJ databases">
        <title>The Genome Sequence of Enterococcus faecium 131EA1.</title>
        <authorList>
            <consortium name="The Broad Institute Genomics Platform"/>
            <consortium name="The Broad Institute Genome Sequencing Center for Infectious Disease"/>
            <person name="Earl A.M."/>
            <person name="Van Tyne D."/>
            <person name="Lebreton F."/>
            <person name="Saavedra J.T."/>
            <person name="Gilmore M.S."/>
            <person name="Manson Mcguire A."/>
            <person name="Clock S."/>
            <person name="Crupain M."/>
            <person name="Rangan U."/>
            <person name="Young S."/>
            <person name="Abouelleil A."/>
            <person name="Cao P."/>
            <person name="Chapman S.B."/>
            <person name="Griggs A."/>
            <person name="Priest M."/>
            <person name="Shea T."/>
            <person name="Wortman J."/>
            <person name="Nusbaum C."/>
            <person name="Birren B."/>
        </authorList>
    </citation>
    <scope>NUCLEOTIDE SEQUENCE [LARGE SCALE GENOMIC DNA]</scope>
    <source>
        <strain evidence="3 5">131EA1</strain>
    </source>
</reference>